<reference evidence="2 3" key="1">
    <citation type="submission" date="2013-03" db="EMBL/GenBank/DDBJ databases">
        <title>Assembly of a new bacterial strain Brevibacillus borstelensis AK1.</title>
        <authorList>
            <person name="Rajan I."/>
            <person name="PoliReddy D."/>
            <person name="Sugumar T."/>
            <person name="Rathinam K."/>
            <person name="Alqarawi S."/>
            <person name="Khalil A.B."/>
            <person name="Sivakumar N."/>
        </authorList>
    </citation>
    <scope>NUCLEOTIDE SEQUENCE [LARGE SCALE GENOMIC DNA]</scope>
    <source>
        <strain evidence="2 3">AK1</strain>
    </source>
</reference>
<dbReference type="AlphaFoldDB" id="M8D6T3"/>
<dbReference type="Pfam" id="PF25184">
    <property type="entry name" value="YxzE"/>
    <property type="match status" value="1"/>
</dbReference>
<feature type="region of interest" description="Disordered" evidence="1">
    <location>
        <begin position="25"/>
        <end position="76"/>
    </location>
</feature>
<dbReference type="Proteomes" id="UP000012081">
    <property type="component" value="Unassembled WGS sequence"/>
</dbReference>
<evidence type="ECO:0000256" key="1">
    <source>
        <dbReference type="SAM" id="MobiDB-lite"/>
    </source>
</evidence>
<proteinExistence type="predicted"/>
<dbReference type="RefSeq" id="WP_003388974.1">
    <property type="nucleotide sequence ID" value="NZ_APBN01000005.1"/>
</dbReference>
<gene>
    <name evidence="2" type="ORF">I532_14003</name>
</gene>
<evidence type="ECO:0000313" key="2">
    <source>
        <dbReference type="EMBL" id="EMT51964.1"/>
    </source>
</evidence>
<sequence>MEIFIGVLVAFVLLIGFMSLAFKKEGPGRRHASGGDSGGATSFYNDNDRTRDSDSSWGDGGSSDSGGGDGGGGGGD</sequence>
<dbReference type="STRING" id="1300222.I532_14003"/>
<dbReference type="GeneID" id="89498511"/>
<accession>M8D6T3</accession>
<comment type="caution">
    <text evidence="2">The sequence shown here is derived from an EMBL/GenBank/DDBJ whole genome shotgun (WGS) entry which is preliminary data.</text>
</comment>
<organism evidence="2 3">
    <name type="scientific">Brevibacillus borstelensis AK1</name>
    <dbReference type="NCBI Taxonomy" id="1300222"/>
    <lineage>
        <taxon>Bacteria</taxon>
        <taxon>Bacillati</taxon>
        <taxon>Bacillota</taxon>
        <taxon>Bacilli</taxon>
        <taxon>Bacillales</taxon>
        <taxon>Paenibacillaceae</taxon>
        <taxon>Brevibacillus</taxon>
    </lineage>
</organism>
<feature type="compositionally biased region" description="Gly residues" evidence="1">
    <location>
        <begin position="58"/>
        <end position="76"/>
    </location>
</feature>
<dbReference type="EMBL" id="APBN01000005">
    <property type="protein sequence ID" value="EMT51964.1"/>
    <property type="molecule type" value="Genomic_DNA"/>
</dbReference>
<keyword evidence="3" id="KW-1185">Reference proteome</keyword>
<protein>
    <submittedName>
        <fullName evidence="2">Uncharacterized protein</fullName>
    </submittedName>
</protein>
<name>M8D6T3_9BACL</name>
<dbReference type="PATRIC" id="fig|1300222.3.peg.2927"/>
<evidence type="ECO:0000313" key="3">
    <source>
        <dbReference type="Proteomes" id="UP000012081"/>
    </source>
</evidence>
<dbReference type="InterPro" id="IPR057360">
    <property type="entry name" value="YxzE"/>
</dbReference>